<reference evidence="2" key="1">
    <citation type="submission" date="2016-08" db="EMBL/GenBank/DDBJ databases">
        <authorList>
            <person name="Varghese N."/>
            <person name="Submissions Spin"/>
        </authorList>
    </citation>
    <scope>NUCLEOTIDE SEQUENCE [LARGE SCALE GENOMIC DNA]</scope>
    <source>
        <strain evidence="2">CCBAU 57015</strain>
    </source>
</reference>
<accession>A0A1C3WJP4</accession>
<name>A0A1C3WJP4_9HYPH</name>
<evidence type="ECO:0000313" key="1">
    <source>
        <dbReference type="EMBL" id="SCB40179.1"/>
    </source>
</evidence>
<dbReference type="AlphaFoldDB" id="A0A1C3WJP4"/>
<dbReference type="Proteomes" id="UP000186228">
    <property type="component" value="Unassembled WGS sequence"/>
</dbReference>
<protein>
    <submittedName>
        <fullName evidence="1">Uncharacterized protein</fullName>
    </submittedName>
</protein>
<keyword evidence="2" id="KW-1185">Reference proteome</keyword>
<organism evidence="1 2">
    <name type="scientific">Rhizobium hainanense</name>
    <dbReference type="NCBI Taxonomy" id="52131"/>
    <lineage>
        <taxon>Bacteria</taxon>
        <taxon>Pseudomonadati</taxon>
        <taxon>Pseudomonadota</taxon>
        <taxon>Alphaproteobacteria</taxon>
        <taxon>Hyphomicrobiales</taxon>
        <taxon>Rhizobiaceae</taxon>
        <taxon>Rhizobium/Agrobacterium group</taxon>
        <taxon>Rhizobium</taxon>
    </lineage>
</organism>
<proteinExistence type="predicted"/>
<gene>
    <name evidence="1" type="ORF">GA0061100_1238</name>
</gene>
<sequence>MSRARYVLPIAVAVWAAIAATVFAVIGTHSSADDWKRVTAGYRGALGQKPEIRVKIYAIGRLVR</sequence>
<evidence type="ECO:0000313" key="2">
    <source>
        <dbReference type="Proteomes" id="UP000186228"/>
    </source>
</evidence>
<dbReference type="EMBL" id="FMAC01000023">
    <property type="protein sequence ID" value="SCB40179.1"/>
    <property type="molecule type" value="Genomic_DNA"/>
</dbReference>
<dbReference type="STRING" id="52131.GA0061100_1238"/>